<dbReference type="SUPFAM" id="SSF56487">
    <property type="entry name" value="SRCR-like"/>
    <property type="match status" value="2"/>
</dbReference>
<comment type="caution">
    <text evidence="4">Lacks conserved residue(s) required for the propagation of feature annotation.</text>
</comment>
<keyword evidence="7" id="KW-1185">Reference proteome</keyword>
<evidence type="ECO:0000256" key="3">
    <source>
        <dbReference type="ARBA" id="ARBA00023157"/>
    </source>
</evidence>
<reference evidence="6 7" key="1">
    <citation type="submission" date="2019-09" db="EMBL/GenBank/DDBJ databases">
        <title>Bird 10,000 Genomes (B10K) Project - Family phase.</title>
        <authorList>
            <person name="Zhang G."/>
        </authorList>
    </citation>
    <scope>NUCLEOTIDE SEQUENCE [LARGE SCALE GENOMIC DNA]</scope>
    <source>
        <strain evidence="6">B10K-DU-001-23</strain>
        <tissue evidence="6">Muscle</tissue>
    </source>
</reference>
<dbReference type="InterPro" id="IPR001190">
    <property type="entry name" value="SRCR"/>
</dbReference>
<keyword evidence="2" id="KW-0677">Repeat</keyword>
<evidence type="ECO:0000256" key="4">
    <source>
        <dbReference type="PROSITE-ProRule" id="PRU00196"/>
    </source>
</evidence>
<keyword evidence="3 4" id="KW-1015">Disulfide bond</keyword>
<evidence type="ECO:0000313" key="6">
    <source>
        <dbReference type="EMBL" id="NXG59007.1"/>
    </source>
</evidence>
<gene>
    <name evidence="6" type="primary">Cd163_1</name>
    <name evidence="6" type="ORF">HEMCOM_R01700</name>
</gene>
<feature type="non-terminal residue" evidence="6">
    <location>
        <position position="1"/>
    </location>
</feature>
<sequence length="175" mass="18420">PGSGPIWMSFVRCDGTESALSDCAHFGWGEFNCDHRLDAGVICSGKGPAWAEEMRLKDGGGSCAGRVEVKHQGQWGTVCGFLWDMDDAAVVCKQLDCGSAVEAPQYGHFGPGSGPIWMSFVRCDGTESALSDCAHFGWGEFNCDHRLDAGVICSGKGPACSLPLGLGPGCGLREQ</sequence>
<dbReference type="PANTHER" id="PTHR19331">
    <property type="entry name" value="SCAVENGER RECEPTOR DOMAIN-CONTAINING"/>
    <property type="match status" value="1"/>
</dbReference>
<proteinExistence type="predicted"/>
<feature type="domain" description="SRCR" evidence="5">
    <location>
        <begin position="1"/>
        <end position="44"/>
    </location>
</feature>
<protein>
    <submittedName>
        <fullName evidence="6">C163A protein</fullName>
    </submittedName>
</protein>
<dbReference type="GO" id="GO:0016020">
    <property type="term" value="C:membrane"/>
    <property type="evidence" value="ECO:0007669"/>
    <property type="project" value="InterPro"/>
</dbReference>
<evidence type="ECO:0000256" key="1">
    <source>
        <dbReference type="ARBA" id="ARBA00022729"/>
    </source>
</evidence>
<dbReference type="InterPro" id="IPR036772">
    <property type="entry name" value="SRCR-like_dom_sf"/>
</dbReference>
<feature type="disulfide bond" evidence="4">
    <location>
        <begin position="13"/>
        <end position="23"/>
    </location>
</feature>
<dbReference type="EMBL" id="VWZJ01005285">
    <property type="protein sequence ID" value="NXG59007.1"/>
    <property type="molecule type" value="Genomic_DNA"/>
</dbReference>
<name>A0A7K9D3Q7_9AVES</name>
<dbReference type="Proteomes" id="UP000518305">
    <property type="component" value="Unassembled WGS sequence"/>
</dbReference>
<dbReference type="OrthoDB" id="536948at2759"/>
<evidence type="ECO:0000259" key="5">
    <source>
        <dbReference type="PROSITE" id="PS50287"/>
    </source>
</evidence>
<feature type="disulfide bond" evidence="4">
    <location>
        <begin position="79"/>
        <end position="143"/>
    </location>
</feature>
<feature type="disulfide bond" evidence="4">
    <location>
        <begin position="123"/>
        <end position="133"/>
    </location>
</feature>
<keyword evidence="1" id="KW-0732">Signal</keyword>
<dbReference type="SMART" id="SM00202">
    <property type="entry name" value="SR"/>
    <property type="match status" value="1"/>
</dbReference>
<dbReference type="PRINTS" id="PR00258">
    <property type="entry name" value="SPERACTRCPTR"/>
</dbReference>
<feature type="domain" description="SRCR" evidence="5">
    <location>
        <begin position="54"/>
        <end position="154"/>
    </location>
</feature>
<evidence type="ECO:0000256" key="2">
    <source>
        <dbReference type="ARBA" id="ARBA00022737"/>
    </source>
</evidence>
<dbReference type="Gene3D" id="3.10.250.10">
    <property type="entry name" value="SRCR-like domain"/>
    <property type="match status" value="2"/>
</dbReference>
<accession>A0A7K9D3Q7</accession>
<organism evidence="6 7">
    <name type="scientific">Hemiprocne comata</name>
    <dbReference type="NCBI Taxonomy" id="243314"/>
    <lineage>
        <taxon>Eukaryota</taxon>
        <taxon>Metazoa</taxon>
        <taxon>Chordata</taxon>
        <taxon>Craniata</taxon>
        <taxon>Vertebrata</taxon>
        <taxon>Euteleostomi</taxon>
        <taxon>Archelosauria</taxon>
        <taxon>Archosauria</taxon>
        <taxon>Dinosauria</taxon>
        <taxon>Saurischia</taxon>
        <taxon>Theropoda</taxon>
        <taxon>Coelurosauria</taxon>
        <taxon>Aves</taxon>
        <taxon>Neognathae</taxon>
        <taxon>Neoaves</taxon>
        <taxon>Strisores</taxon>
        <taxon>Apodiformes</taxon>
        <taxon>Apodidae</taxon>
        <taxon>Hemiprocninae</taxon>
        <taxon>Hemiprocne</taxon>
    </lineage>
</organism>
<feature type="disulfide bond" evidence="4">
    <location>
        <begin position="92"/>
        <end position="153"/>
    </location>
</feature>
<dbReference type="AlphaFoldDB" id="A0A7K9D3Q7"/>
<feature type="non-terminal residue" evidence="6">
    <location>
        <position position="175"/>
    </location>
</feature>
<dbReference type="PANTHER" id="PTHR19331:SF487">
    <property type="entry name" value="SOLUBLE SCAVENGER RECEPTOR CYSTEINE-RICH DOMAIN-CONTAINING PROTEIN SSC5D"/>
    <property type="match status" value="1"/>
</dbReference>
<dbReference type="Pfam" id="PF00530">
    <property type="entry name" value="SRCR"/>
    <property type="match status" value="2"/>
</dbReference>
<dbReference type="PROSITE" id="PS50287">
    <property type="entry name" value="SRCR_2"/>
    <property type="match status" value="2"/>
</dbReference>
<evidence type="ECO:0000313" key="7">
    <source>
        <dbReference type="Proteomes" id="UP000518305"/>
    </source>
</evidence>
<comment type="caution">
    <text evidence="6">The sequence shown here is derived from an EMBL/GenBank/DDBJ whole genome shotgun (WGS) entry which is preliminary data.</text>
</comment>
<dbReference type="FunFam" id="3.10.250.10:FF:000002">
    <property type="entry name" value="Scavenger receptor cysteine-rich type 1 protein M130"/>
    <property type="match status" value="1"/>
</dbReference>